<reference evidence="1 2" key="1">
    <citation type="submission" date="2024-08" db="EMBL/GenBank/DDBJ databases">
        <authorList>
            <person name="Paterson S."/>
        </authorList>
    </citation>
    <scope>NUCLEOTIDE SEQUENCE [LARGE SCALE GENOMIC DNA]</scope>
</reference>
<dbReference type="EMBL" id="CANUEZ050000200">
    <property type="protein sequence ID" value="CAM0512229.1"/>
    <property type="molecule type" value="Genomic_DNA"/>
</dbReference>
<comment type="caution">
    <text evidence="1">The sequence shown here is derived from an EMBL/GenBank/DDBJ whole genome shotgun (WGS) entry which is preliminary data.</text>
</comment>
<protein>
    <submittedName>
        <fullName evidence="1">Uncharacterized protein</fullName>
    </submittedName>
</protein>
<dbReference type="AlphaFoldDB" id="A0ABC9HI76"/>
<dbReference type="Proteomes" id="UP001189180">
    <property type="component" value="Unassembled WGS sequence"/>
</dbReference>
<keyword evidence="2" id="KW-1185">Reference proteome</keyword>
<sequence>MATNISSDDIGALLVKEYNESSPWPYQGTRATSNFFSKHIYICNDVHPFMIFHDAPEVYIMCYRGNFDWLYEIPPDDVIKKYSDDGTMQMLEDFSSAPFLSSDF</sequence>
<evidence type="ECO:0000313" key="2">
    <source>
        <dbReference type="Proteomes" id="UP001189180"/>
    </source>
</evidence>
<gene>
    <name evidence="1" type="ORF">FHB240107_LOCUS6568</name>
</gene>
<evidence type="ECO:0000313" key="1">
    <source>
        <dbReference type="EMBL" id="CAM0512229.1"/>
    </source>
</evidence>
<name>A0ABC9HI76_FASHE</name>
<accession>A0ABC9HI76</accession>
<organism evidence="1 2">
    <name type="scientific">Fasciola hepatica</name>
    <name type="common">Liver fluke</name>
    <dbReference type="NCBI Taxonomy" id="6192"/>
    <lineage>
        <taxon>Eukaryota</taxon>
        <taxon>Metazoa</taxon>
        <taxon>Spiralia</taxon>
        <taxon>Lophotrochozoa</taxon>
        <taxon>Platyhelminthes</taxon>
        <taxon>Trematoda</taxon>
        <taxon>Digenea</taxon>
        <taxon>Plagiorchiida</taxon>
        <taxon>Echinostomata</taxon>
        <taxon>Echinostomatoidea</taxon>
        <taxon>Fasciolidae</taxon>
        <taxon>Fasciola</taxon>
    </lineage>
</organism>
<proteinExistence type="predicted"/>